<dbReference type="PANTHER" id="PTHR47074:SF73">
    <property type="entry name" value="OS04G0448401 PROTEIN"/>
    <property type="match status" value="1"/>
</dbReference>
<dbReference type="InterPro" id="IPR012337">
    <property type="entry name" value="RNaseH-like_sf"/>
</dbReference>
<evidence type="ECO:0000313" key="3">
    <source>
        <dbReference type="Proteomes" id="UP001054889"/>
    </source>
</evidence>
<keyword evidence="3" id="KW-1185">Reference proteome</keyword>
<dbReference type="InterPro" id="IPR002156">
    <property type="entry name" value="RNaseH_domain"/>
</dbReference>
<evidence type="ECO:0000259" key="1">
    <source>
        <dbReference type="Pfam" id="PF13456"/>
    </source>
</evidence>
<protein>
    <recommendedName>
        <fullName evidence="1">RNase H type-1 domain-containing protein</fullName>
    </recommendedName>
</protein>
<dbReference type="Proteomes" id="UP001054889">
    <property type="component" value="Unassembled WGS sequence"/>
</dbReference>
<gene>
    <name evidence="2" type="primary">ga23511</name>
    <name evidence="2" type="ORF">PR202_ga23511</name>
</gene>
<comment type="caution">
    <text evidence="2">The sequence shown here is derived from an EMBL/GenBank/DDBJ whole genome shotgun (WGS) entry which is preliminary data.</text>
</comment>
<name>A0AAV5D6P4_ELECO</name>
<dbReference type="SUPFAM" id="SSF53098">
    <property type="entry name" value="Ribonuclease H-like"/>
    <property type="match status" value="1"/>
</dbReference>
<reference evidence="2" key="2">
    <citation type="submission" date="2021-12" db="EMBL/GenBank/DDBJ databases">
        <title>Resequencing data analysis of finger millet.</title>
        <authorList>
            <person name="Hatakeyama M."/>
            <person name="Aluri S."/>
            <person name="Balachadran M.T."/>
            <person name="Sivarajan S.R."/>
            <person name="Poveda L."/>
            <person name="Shimizu-Inatsugi R."/>
            <person name="Schlapbach R."/>
            <person name="Sreeman S.M."/>
            <person name="Shimizu K.K."/>
        </authorList>
    </citation>
    <scope>NUCLEOTIDE SEQUENCE</scope>
</reference>
<reference evidence="2" key="1">
    <citation type="journal article" date="2018" name="DNA Res.">
        <title>Multiple hybrid de novo genome assembly of finger millet, an orphan allotetraploid crop.</title>
        <authorList>
            <person name="Hatakeyama M."/>
            <person name="Aluri S."/>
            <person name="Balachadran M.T."/>
            <person name="Sivarajan S.R."/>
            <person name="Patrignani A."/>
            <person name="Gruter S."/>
            <person name="Poveda L."/>
            <person name="Shimizu-Inatsugi R."/>
            <person name="Baeten J."/>
            <person name="Francoijs K.J."/>
            <person name="Nataraja K.N."/>
            <person name="Reddy Y.A.N."/>
            <person name="Phadnis S."/>
            <person name="Ravikumar R.L."/>
            <person name="Schlapbach R."/>
            <person name="Sreeman S.M."/>
            <person name="Shimizu K.K."/>
        </authorList>
    </citation>
    <scope>NUCLEOTIDE SEQUENCE</scope>
</reference>
<sequence length="99" mass="11269">MEQWEPLPQNWIKININGAFDQTRRVGLGVVIQDCQGKVLLTFWRVLFDSTSAEEVDARACRKGLDLAVEWVKKKGIIESDCLSIITMVNSNEKSRSML</sequence>
<dbReference type="CDD" id="cd06222">
    <property type="entry name" value="RNase_H_like"/>
    <property type="match status" value="1"/>
</dbReference>
<dbReference type="InterPro" id="IPR044730">
    <property type="entry name" value="RNase_H-like_dom_plant"/>
</dbReference>
<dbReference type="GO" id="GO:0003676">
    <property type="term" value="F:nucleic acid binding"/>
    <property type="evidence" value="ECO:0007669"/>
    <property type="project" value="InterPro"/>
</dbReference>
<evidence type="ECO:0000313" key="2">
    <source>
        <dbReference type="EMBL" id="GJN05843.1"/>
    </source>
</evidence>
<dbReference type="Pfam" id="PF13456">
    <property type="entry name" value="RVT_3"/>
    <property type="match status" value="1"/>
</dbReference>
<dbReference type="InterPro" id="IPR036397">
    <property type="entry name" value="RNaseH_sf"/>
</dbReference>
<accession>A0AAV5D6P4</accession>
<dbReference type="InterPro" id="IPR052929">
    <property type="entry name" value="RNase_H-like_EbsB-rel"/>
</dbReference>
<organism evidence="2 3">
    <name type="scientific">Eleusine coracana subsp. coracana</name>
    <dbReference type="NCBI Taxonomy" id="191504"/>
    <lineage>
        <taxon>Eukaryota</taxon>
        <taxon>Viridiplantae</taxon>
        <taxon>Streptophyta</taxon>
        <taxon>Embryophyta</taxon>
        <taxon>Tracheophyta</taxon>
        <taxon>Spermatophyta</taxon>
        <taxon>Magnoliopsida</taxon>
        <taxon>Liliopsida</taxon>
        <taxon>Poales</taxon>
        <taxon>Poaceae</taxon>
        <taxon>PACMAD clade</taxon>
        <taxon>Chloridoideae</taxon>
        <taxon>Cynodonteae</taxon>
        <taxon>Eleusininae</taxon>
        <taxon>Eleusine</taxon>
    </lineage>
</organism>
<dbReference type="Gene3D" id="3.30.420.10">
    <property type="entry name" value="Ribonuclease H-like superfamily/Ribonuclease H"/>
    <property type="match status" value="1"/>
</dbReference>
<feature type="domain" description="RNase H type-1" evidence="1">
    <location>
        <begin position="15"/>
        <end position="96"/>
    </location>
</feature>
<dbReference type="GO" id="GO:0004523">
    <property type="term" value="F:RNA-DNA hybrid ribonuclease activity"/>
    <property type="evidence" value="ECO:0007669"/>
    <property type="project" value="InterPro"/>
</dbReference>
<dbReference type="EMBL" id="BQKI01000012">
    <property type="protein sequence ID" value="GJN05843.1"/>
    <property type="molecule type" value="Genomic_DNA"/>
</dbReference>
<proteinExistence type="predicted"/>
<dbReference type="AlphaFoldDB" id="A0AAV5D6P4"/>
<dbReference type="PANTHER" id="PTHR47074">
    <property type="entry name" value="BNAC02G40300D PROTEIN"/>
    <property type="match status" value="1"/>
</dbReference>